<dbReference type="HAMAP" id="MF_00330">
    <property type="entry name" value="CbiN"/>
    <property type="match status" value="1"/>
</dbReference>
<name>A0A364NXU4_9PROT</name>
<evidence type="ECO:0000256" key="3">
    <source>
        <dbReference type="ARBA" id="ARBA00022475"/>
    </source>
</evidence>
<comment type="function">
    <text evidence="10">Part of the energy-coupling factor (ECF) transporter complex CbiMNOQ involved in cobalt import.</text>
</comment>
<evidence type="ECO:0000313" key="13">
    <source>
        <dbReference type="Proteomes" id="UP000251075"/>
    </source>
</evidence>
<evidence type="ECO:0000256" key="7">
    <source>
        <dbReference type="ARBA" id="ARBA00023065"/>
    </source>
</evidence>
<dbReference type="UniPathway" id="UPA00148"/>
<keyword evidence="3 10" id="KW-1003">Cell membrane</keyword>
<keyword evidence="8 10" id="KW-0472">Membrane</keyword>
<evidence type="ECO:0000256" key="6">
    <source>
        <dbReference type="ARBA" id="ARBA00022989"/>
    </source>
</evidence>
<keyword evidence="2 10" id="KW-0813">Transport</keyword>
<keyword evidence="6 10" id="KW-1133">Transmembrane helix</keyword>
<comment type="caution">
    <text evidence="12">The sequence shown here is derived from an EMBL/GenBank/DDBJ whole genome shotgun (WGS) entry which is preliminary data.</text>
</comment>
<evidence type="ECO:0000256" key="4">
    <source>
        <dbReference type="ARBA" id="ARBA00022573"/>
    </source>
</evidence>
<accession>A0A364NXU4</accession>
<dbReference type="AlphaFoldDB" id="A0A364NXU4"/>
<sequence length="90" mass="9548">MTAKSNALLLGMAALIVAAPLILNPAAQFGGTDDAASEVVTASNPDYRKWTEPFWAPTKEIEATLFALQAAFGAGILGYVLGRMHGRRDK</sequence>
<dbReference type="Proteomes" id="UP000251075">
    <property type="component" value="Unassembled WGS sequence"/>
</dbReference>
<dbReference type="PANTHER" id="PTHR38662">
    <property type="entry name" value="COBALT TRANSPORT PROTEIN CBIN"/>
    <property type="match status" value="1"/>
</dbReference>
<keyword evidence="11" id="KW-0732">Signal</keyword>
<comment type="caution">
    <text evidence="10">Lacks conserved residue(s) required for the propagation of feature annotation.</text>
</comment>
<comment type="subcellular location">
    <subcellularLocation>
        <location evidence="10">Cell membrane</location>
        <topology evidence="10">Multi-pass membrane protein</topology>
    </subcellularLocation>
</comment>
<evidence type="ECO:0000256" key="1">
    <source>
        <dbReference type="ARBA" id="ARBA00022426"/>
    </source>
</evidence>
<dbReference type="EMBL" id="PGTO01000007">
    <property type="protein sequence ID" value="RAU21899.1"/>
    <property type="molecule type" value="Genomic_DNA"/>
</dbReference>
<feature type="chain" id="PRO_5016992317" description="Cobalt transport protein CbiN" evidence="11">
    <location>
        <begin position="30"/>
        <end position="90"/>
    </location>
</feature>
<protein>
    <recommendedName>
        <fullName evidence="10">Cobalt transport protein CbiN</fullName>
    </recommendedName>
    <alternativeName>
        <fullName evidence="10">Energy-coupling factor transporter probable substrate-capture protein CbiN</fullName>
        <shortName evidence="10">ECF transporter S component CbiN</shortName>
    </alternativeName>
</protein>
<gene>
    <name evidence="10" type="primary">cbiN</name>
    <name evidence="12" type="ORF">CU669_11405</name>
</gene>
<evidence type="ECO:0000256" key="10">
    <source>
        <dbReference type="HAMAP-Rule" id="MF_00330"/>
    </source>
</evidence>
<dbReference type="NCBIfam" id="NF002780">
    <property type="entry name" value="PRK02898.1"/>
    <property type="match status" value="1"/>
</dbReference>
<dbReference type="InterPro" id="IPR003705">
    <property type="entry name" value="CbiN"/>
</dbReference>
<dbReference type="RefSeq" id="WP_112144726.1">
    <property type="nucleotide sequence ID" value="NZ_PGTO01000007.1"/>
</dbReference>
<dbReference type="GO" id="GO:0015087">
    <property type="term" value="F:cobalt ion transmembrane transporter activity"/>
    <property type="evidence" value="ECO:0007669"/>
    <property type="project" value="UniProtKB-UniRule"/>
</dbReference>
<dbReference type="PANTHER" id="PTHR38662:SF1">
    <property type="entry name" value="COBALT TRANSPORT PROTEIN CBIN"/>
    <property type="match status" value="1"/>
</dbReference>
<feature type="transmembrane region" description="Helical" evidence="10">
    <location>
        <begin position="65"/>
        <end position="82"/>
    </location>
</feature>
<comment type="pathway">
    <text evidence="10">Cofactor biosynthesis; adenosylcobalamin biosynthesis.</text>
</comment>
<evidence type="ECO:0000256" key="2">
    <source>
        <dbReference type="ARBA" id="ARBA00022448"/>
    </source>
</evidence>
<keyword evidence="4 10" id="KW-0169">Cobalamin biosynthesis</keyword>
<evidence type="ECO:0000256" key="11">
    <source>
        <dbReference type="SAM" id="SignalP"/>
    </source>
</evidence>
<evidence type="ECO:0000313" key="12">
    <source>
        <dbReference type="EMBL" id="RAU21899.1"/>
    </source>
</evidence>
<evidence type="ECO:0000256" key="8">
    <source>
        <dbReference type="ARBA" id="ARBA00023136"/>
    </source>
</evidence>
<dbReference type="OrthoDB" id="1551318at2"/>
<comment type="similarity">
    <text evidence="10">Belongs to the CbiN family.</text>
</comment>
<evidence type="ECO:0000256" key="5">
    <source>
        <dbReference type="ARBA" id="ARBA00022692"/>
    </source>
</evidence>
<dbReference type="GO" id="GO:0009236">
    <property type="term" value="P:cobalamin biosynthetic process"/>
    <property type="evidence" value="ECO:0007669"/>
    <property type="project" value="UniProtKB-UniRule"/>
</dbReference>
<reference evidence="12 13" key="1">
    <citation type="submission" date="2017-11" db="EMBL/GenBank/DDBJ databases">
        <title>Draft genome sequence of magnetotactic bacterium Magnetospirillum kuznetsovii LBB-42.</title>
        <authorList>
            <person name="Grouzdev D.S."/>
            <person name="Rysina M.S."/>
            <person name="Baslerov R.V."/>
            <person name="Koziaeva V."/>
        </authorList>
    </citation>
    <scope>NUCLEOTIDE SEQUENCE [LARGE SCALE GENOMIC DNA]</scope>
    <source>
        <strain evidence="12 13">LBB-42</strain>
    </source>
</reference>
<evidence type="ECO:0000256" key="9">
    <source>
        <dbReference type="ARBA" id="ARBA00023285"/>
    </source>
</evidence>
<keyword evidence="9 10" id="KW-0170">Cobalt</keyword>
<dbReference type="GO" id="GO:0005886">
    <property type="term" value="C:plasma membrane"/>
    <property type="evidence" value="ECO:0007669"/>
    <property type="project" value="UniProtKB-SubCell"/>
</dbReference>
<dbReference type="Pfam" id="PF02553">
    <property type="entry name" value="CbiN"/>
    <property type="match status" value="1"/>
</dbReference>
<keyword evidence="7 10" id="KW-0406">Ion transport</keyword>
<keyword evidence="5 10" id="KW-0812">Transmembrane</keyword>
<feature type="signal peptide" evidence="11">
    <location>
        <begin position="1"/>
        <end position="29"/>
    </location>
</feature>
<keyword evidence="1 10" id="KW-0171">Cobalt transport</keyword>
<proteinExistence type="inferred from homology"/>
<organism evidence="12 13">
    <name type="scientific">Paramagnetospirillum kuznetsovii</name>
    <dbReference type="NCBI Taxonomy" id="2053833"/>
    <lineage>
        <taxon>Bacteria</taxon>
        <taxon>Pseudomonadati</taxon>
        <taxon>Pseudomonadota</taxon>
        <taxon>Alphaproteobacteria</taxon>
        <taxon>Rhodospirillales</taxon>
        <taxon>Magnetospirillaceae</taxon>
        <taxon>Paramagnetospirillum</taxon>
    </lineage>
</organism>
<comment type="subunit">
    <text evidence="10">Forms an energy-coupling factor (ECF) transporter complex composed of an ATP-binding protein (A component, CbiO), a transmembrane protein (T component, CbiQ) and 2 possible substrate-capture proteins (S components, CbiM and CbiN) of unknown stoichimetry.</text>
</comment>
<keyword evidence="13" id="KW-1185">Reference proteome</keyword>